<evidence type="ECO:0000259" key="3">
    <source>
        <dbReference type="PROSITE" id="PS51000"/>
    </source>
</evidence>
<keyword evidence="4" id="KW-0238">DNA-binding</keyword>
<keyword evidence="2" id="KW-0804">Transcription</keyword>
<dbReference type="InterPro" id="IPR051534">
    <property type="entry name" value="CBASS_pafABC_assoc_protein"/>
</dbReference>
<feature type="domain" description="HTH deoR-type" evidence="3">
    <location>
        <begin position="2"/>
        <end position="57"/>
    </location>
</feature>
<dbReference type="AlphaFoldDB" id="A0A229NX38"/>
<dbReference type="PIRSF" id="PIRSF016838">
    <property type="entry name" value="PafC"/>
    <property type="match status" value="1"/>
</dbReference>
<dbReference type="InterPro" id="IPR013196">
    <property type="entry name" value="HTH_11"/>
</dbReference>
<dbReference type="InterPro" id="IPR026881">
    <property type="entry name" value="WYL_dom"/>
</dbReference>
<comment type="caution">
    <text evidence="4">The sequence shown here is derived from an EMBL/GenBank/DDBJ whole genome shotgun (WGS) entry which is preliminary data.</text>
</comment>
<keyword evidence="5" id="KW-1185">Reference proteome</keyword>
<dbReference type="InterPro" id="IPR036388">
    <property type="entry name" value="WH-like_DNA-bd_sf"/>
</dbReference>
<dbReference type="SUPFAM" id="SSF46785">
    <property type="entry name" value="Winged helix' DNA-binding domain"/>
    <property type="match status" value="1"/>
</dbReference>
<dbReference type="PROSITE" id="PS52050">
    <property type="entry name" value="WYL"/>
    <property type="match status" value="1"/>
</dbReference>
<evidence type="ECO:0000313" key="5">
    <source>
        <dbReference type="Proteomes" id="UP000215145"/>
    </source>
</evidence>
<dbReference type="Proteomes" id="UP000215145">
    <property type="component" value="Unassembled WGS sequence"/>
</dbReference>
<dbReference type="Pfam" id="PF08279">
    <property type="entry name" value="HTH_11"/>
    <property type="match status" value="1"/>
</dbReference>
<dbReference type="InterPro" id="IPR001034">
    <property type="entry name" value="DeoR_HTH"/>
</dbReference>
<dbReference type="GO" id="GO:0003700">
    <property type="term" value="F:DNA-binding transcription factor activity"/>
    <property type="evidence" value="ECO:0007669"/>
    <property type="project" value="InterPro"/>
</dbReference>
<dbReference type="InterPro" id="IPR036390">
    <property type="entry name" value="WH_DNA-bd_sf"/>
</dbReference>
<dbReference type="RefSeq" id="WP_089525252.1">
    <property type="nucleotide sequence ID" value="NZ_NMUQ01000002.1"/>
</dbReference>
<sequence length="312" mass="36088">MKIDRLLAMTVLLLNRKRISAKEMSEYFEVSTKTVYRDMETLNQSGIPIVTHKGIMGGFEIMESYTMNRQLLTLDDLTALVSAVKGMNSALDDRKLGDLLEKVKAILGKTGATNSEAKKPAIMFDFNPWGQSASARDKINALRQASKTYMCVKMNYLDREGAESERIIEPVKLIMKANLWYLQAYCQASKDFRIFRVSRIQQLQLLAEPFIPREAPVLERYDWNPEWFKEAQQELILLFQPKARYRVDETFPAGWMTELADGRVQVKGNFTVDEWFYGMLLSYGEEVKVEQPNEVAEEMVRRAQKIMEQYSK</sequence>
<evidence type="ECO:0000256" key="1">
    <source>
        <dbReference type="ARBA" id="ARBA00023015"/>
    </source>
</evidence>
<organism evidence="4 5">
    <name type="scientific">Paenibacillus herberti</name>
    <dbReference type="NCBI Taxonomy" id="1619309"/>
    <lineage>
        <taxon>Bacteria</taxon>
        <taxon>Bacillati</taxon>
        <taxon>Bacillota</taxon>
        <taxon>Bacilli</taxon>
        <taxon>Bacillales</taxon>
        <taxon>Paenibacillaceae</taxon>
        <taxon>Paenibacillus</taxon>
    </lineage>
</organism>
<dbReference type="PANTHER" id="PTHR34580">
    <property type="match status" value="1"/>
</dbReference>
<evidence type="ECO:0000256" key="2">
    <source>
        <dbReference type="ARBA" id="ARBA00023163"/>
    </source>
</evidence>
<dbReference type="InterPro" id="IPR028349">
    <property type="entry name" value="PafC-like"/>
</dbReference>
<dbReference type="GO" id="GO:0003677">
    <property type="term" value="F:DNA binding"/>
    <property type="evidence" value="ECO:0007669"/>
    <property type="project" value="UniProtKB-KW"/>
</dbReference>
<dbReference type="PROSITE" id="PS51000">
    <property type="entry name" value="HTH_DEOR_2"/>
    <property type="match status" value="1"/>
</dbReference>
<reference evidence="4 5" key="1">
    <citation type="submission" date="2017-07" db="EMBL/GenBank/DDBJ databases">
        <title>Paenibacillus herberti R33 genome sequencing and assembly.</title>
        <authorList>
            <person name="Su W."/>
        </authorList>
    </citation>
    <scope>NUCLEOTIDE SEQUENCE [LARGE SCALE GENOMIC DNA]</scope>
    <source>
        <strain evidence="4 5">R33</strain>
    </source>
</reference>
<evidence type="ECO:0000313" key="4">
    <source>
        <dbReference type="EMBL" id="OXM14428.1"/>
    </source>
</evidence>
<dbReference type="Pfam" id="PF25583">
    <property type="entry name" value="WCX"/>
    <property type="match status" value="1"/>
</dbReference>
<keyword evidence="1" id="KW-0805">Transcription regulation</keyword>
<gene>
    <name evidence="4" type="ORF">CGZ75_15910</name>
</gene>
<dbReference type="OrthoDB" id="9815009at2"/>
<dbReference type="InterPro" id="IPR057727">
    <property type="entry name" value="WCX_dom"/>
</dbReference>
<proteinExistence type="predicted"/>
<accession>A0A229NX38</accession>
<dbReference type="Pfam" id="PF13280">
    <property type="entry name" value="WYL"/>
    <property type="match status" value="1"/>
</dbReference>
<name>A0A229NX38_9BACL</name>
<dbReference type="Gene3D" id="1.10.10.10">
    <property type="entry name" value="Winged helix-like DNA-binding domain superfamily/Winged helix DNA-binding domain"/>
    <property type="match status" value="1"/>
</dbReference>
<dbReference type="EMBL" id="NMUQ01000002">
    <property type="protein sequence ID" value="OXM14428.1"/>
    <property type="molecule type" value="Genomic_DNA"/>
</dbReference>
<dbReference type="PANTHER" id="PTHR34580:SF1">
    <property type="entry name" value="PROTEIN PAFC"/>
    <property type="match status" value="1"/>
</dbReference>
<protein>
    <submittedName>
        <fullName evidence="4">DNA-binding transcriptional regulator</fullName>
    </submittedName>
</protein>